<organism evidence="2 3">
    <name type="scientific">Methylobacillus rhizosphaerae</name>
    <dbReference type="NCBI Taxonomy" id="551994"/>
    <lineage>
        <taxon>Bacteria</taxon>
        <taxon>Pseudomonadati</taxon>
        <taxon>Pseudomonadota</taxon>
        <taxon>Betaproteobacteria</taxon>
        <taxon>Nitrosomonadales</taxon>
        <taxon>Methylophilaceae</taxon>
        <taxon>Methylobacillus</taxon>
    </lineage>
</organism>
<evidence type="ECO:0000256" key="1">
    <source>
        <dbReference type="SAM" id="Phobius"/>
    </source>
</evidence>
<keyword evidence="1" id="KW-1133">Transmembrane helix</keyword>
<dbReference type="AlphaFoldDB" id="A0A239A353"/>
<feature type="transmembrane region" description="Helical" evidence="1">
    <location>
        <begin position="12"/>
        <end position="29"/>
    </location>
</feature>
<proteinExistence type="predicted"/>
<feature type="transmembrane region" description="Helical" evidence="1">
    <location>
        <begin position="64"/>
        <end position="87"/>
    </location>
</feature>
<gene>
    <name evidence="2" type="ORF">SAMN05192560_1655</name>
</gene>
<keyword evidence="1" id="KW-0812">Transmembrane</keyword>
<name>A0A239A353_9PROT</name>
<protein>
    <submittedName>
        <fullName evidence="2">Uncharacterized protein</fullName>
    </submittedName>
</protein>
<keyword evidence="3" id="KW-1185">Reference proteome</keyword>
<dbReference type="RefSeq" id="WP_089375744.1">
    <property type="nucleotide sequence ID" value="NZ_FZOA01000006.1"/>
</dbReference>
<sequence>MEPRLNPTALKIRLILLSVVLSLLSLAYICMQLPDALYVTDANVVQIVKVESAPTGGGEPPSELALTFAGLLFATLLLIASVPTSWLRTSNTTARRLYFSTNARPRDPPSLA</sequence>
<evidence type="ECO:0000313" key="3">
    <source>
        <dbReference type="Proteomes" id="UP000198305"/>
    </source>
</evidence>
<dbReference type="Proteomes" id="UP000198305">
    <property type="component" value="Unassembled WGS sequence"/>
</dbReference>
<dbReference type="EMBL" id="FZOA01000006">
    <property type="protein sequence ID" value="SNR89862.1"/>
    <property type="molecule type" value="Genomic_DNA"/>
</dbReference>
<keyword evidence="1" id="KW-0472">Membrane</keyword>
<dbReference type="OrthoDB" id="9927289at2"/>
<reference evidence="3" key="1">
    <citation type="submission" date="2017-06" db="EMBL/GenBank/DDBJ databases">
        <authorList>
            <person name="Varghese N."/>
            <person name="Submissions S."/>
        </authorList>
    </citation>
    <scope>NUCLEOTIDE SEQUENCE [LARGE SCALE GENOMIC DNA]</scope>
    <source>
        <strain evidence="3">Ca-68</strain>
    </source>
</reference>
<accession>A0A239A353</accession>
<evidence type="ECO:0000313" key="2">
    <source>
        <dbReference type="EMBL" id="SNR89862.1"/>
    </source>
</evidence>